<protein>
    <recommendedName>
        <fullName evidence="1">STAS domain-containing protein</fullName>
    </recommendedName>
</protein>
<dbReference type="PROSITE" id="PS50801">
    <property type="entry name" value="STAS"/>
    <property type="match status" value="1"/>
</dbReference>
<feature type="domain" description="STAS" evidence="1">
    <location>
        <begin position="10"/>
        <end position="87"/>
    </location>
</feature>
<evidence type="ECO:0000313" key="2">
    <source>
        <dbReference type="EMBL" id="OBS09523.1"/>
    </source>
</evidence>
<reference evidence="2 3" key="1">
    <citation type="journal article" date="2014" name="Genome Announc.">
        <title>Draft Genome Sequence of the Iron-Oxidizing, Acidophilic, and Halotolerant 'Thiobacillus prosperus' Type Strain DSM 5130.</title>
        <authorList>
            <person name="Ossandon F.J."/>
            <person name="Cardenas J.P."/>
            <person name="Corbett M."/>
            <person name="Quatrini R."/>
            <person name="Holmes D.S."/>
            <person name="Watkin E."/>
        </authorList>
    </citation>
    <scope>NUCLEOTIDE SEQUENCE [LARGE SCALE GENOMIC DNA]</scope>
    <source>
        <strain evidence="2 3">DSM 5130</strain>
    </source>
</reference>
<name>A0A1A6C4N7_9GAMM</name>
<dbReference type="InterPro" id="IPR002645">
    <property type="entry name" value="STAS_dom"/>
</dbReference>
<accession>A0A1A6C4N7</accession>
<dbReference type="SUPFAM" id="SSF52091">
    <property type="entry name" value="SpoIIaa-like"/>
    <property type="match status" value="1"/>
</dbReference>
<proteinExistence type="predicted"/>
<evidence type="ECO:0000313" key="3">
    <source>
        <dbReference type="Proteomes" id="UP000029273"/>
    </source>
</evidence>
<keyword evidence="3" id="KW-1185">Reference proteome</keyword>
<dbReference type="AlphaFoldDB" id="A0A1A6C4N7"/>
<dbReference type="Pfam" id="PF13466">
    <property type="entry name" value="STAS_2"/>
    <property type="match status" value="1"/>
</dbReference>
<evidence type="ECO:0000259" key="1">
    <source>
        <dbReference type="PROSITE" id="PS50801"/>
    </source>
</evidence>
<dbReference type="InterPro" id="IPR036513">
    <property type="entry name" value="STAS_dom_sf"/>
</dbReference>
<dbReference type="EMBL" id="JQSG02000003">
    <property type="protein sequence ID" value="OBS09523.1"/>
    <property type="molecule type" value="Genomic_DNA"/>
</dbReference>
<dbReference type="InterPro" id="IPR058548">
    <property type="entry name" value="MlaB-like_STAS"/>
</dbReference>
<dbReference type="Gene3D" id="3.30.750.24">
    <property type="entry name" value="STAS domain"/>
    <property type="match status" value="1"/>
</dbReference>
<dbReference type="Proteomes" id="UP000029273">
    <property type="component" value="Unassembled WGS sequence"/>
</dbReference>
<organism evidence="2 3">
    <name type="scientific">Acidihalobacter prosperus</name>
    <dbReference type="NCBI Taxonomy" id="160660"/>
    <lineage>
        <taxon>Bacteria</taxon>
        <taxon>Pseudomonadati</taxon>
        <taxon>Pseudomonadota</taxon>
        <taxon>Gammaproteobacteria</taxon>
        <taxon>Chromatiales</taxon>
        <taxon>Ectothiorhodospiraceae</taxon>
        <taxon>Acidihalobacter</taxon>
    </lineage>
</organism>
<comment type="caution">
    <text evidence="2">The sequence shown here is derived from an EMBL/GenBank/DDBJ whole genome shotgun (WGS) entry which is preliminary data.</text>
</comment>
<dbReference type="OrthoDB" id="5796987at2"/>
<sequence length="106" mass="11020">MLRREADGTIALCGELDAAGVPSLRARLQVLAGSAAVCRLELATLDLLDAGAVIGMLEAVRSLVSGGADVTLVHAPQTLAHTLYRVGALGQPGLFLVEPREEEPYA</sequence>
<gene>
    <name evidence="2" type="ORF">Thpro_021851</name>
</gene>